<keyword evidence="4 10" id="KW-0812">Transmembrane</keyword>
<sequence>MRLFRLCAFALAAECAYGYLDTTPFFMFSTSELLTSSSDLQSASSIVSDVAISLSQCPSDYYILVSQQGVSGRDYESIKSSPVLAKSLSGSRPRVGIRSSMIVPDVRGAIAPSTWTEVLQEKCGVETTEIDASKGSIPTTLTPAPRLIKVNLPAPSSDSRAKQLSLNDAFFASILDMLPTQNYTVLYTTTRGRNGLVGAQQPEQTEYEMESAIQDSLHLDLKRDLGAHGANQTGNQTIIDGPLFDKYQFFTSGIYMSFLVGFLLLSILYVAISAVASLQVTYAAFDKETGAFAGKKQQ</sequence>
<proteinExistence type="inferred from homology"/>
<evidence type="ECO:0000313" key="14">
    <source>
        <dbReference type="Proteomes" id="UP000019478"/>
    </source>
</evidence>
<evidence type="ECO:0000313" key="13">
    <source>
        <dbReference type="EMBL" id="EXJ78977.1"/>
    </source>
</evidence>
<dbReference type="Pfam" id="PF20520">
    <property type="entry name" value="Ac45-VOA1_TM"/>
    <property type="match status" value="1"/>
</dbReference>
<evidence type="ECO:0000256" key="10">
    <source>
        <dbReference type="SAM" id="Phobius"/>
    </source>
</evidence>
<comment type="subcellular location">
    <subcellularLocation>
        <location evidence="1">Endoplasmic reticulum membrane</location>
        <topology evidence="1">Single-pass type I membrane protein</topology>
    </subcellularLocation>
</comment>
<evidence type="ECO:0000259" key="12">
    <source>
        <dbReference type="Pfam" id="PF20520"/>
    </source>
</evidence>
<keyword evidence="6" id="KW-0256">Endoplasmic reticulum</keyword>
<organism evidence="13 14">
    <name type="scientific">Capronia epimyces CBS 606.96</name>
    <dbReference type="NCBI Taxonomy" id="1182542"/>
    <lineage>
        <taxon>Eukaryota</taxon>
        <taxon>Fungi</taxon>
        <taxon>Dikarya</taxon>
        <taxon>Ascomycota</taxon>
        <taxon>Pezizomycotina</taxon>
        <taxon>Eurotiomycetes</taxon>
        <taxon>Chaetothyriomycetidae</taxon>
        <taxon>Chaetothyriales</taxon>
        <taxon>Herpotrichiellaceae</taxon>
        <taxon>Capronia</taxon>
    </lineage>
</organism>
<reference evidence="13 14" key="1">
    <citation type="submission" date="2013-03" db="EMBL/GenBank/DDBJ databases">
        <title>The Genome Sequence of Capronia epimyces CBS 606.96.</title>
        <authorList>
            <consortium name="The Broad Institute Genomics Platform"/>
            <person name="Cuomo C."/>
            <person name="de Hoog S."/>
            <person name="Gorbushina A."/>
            <person name="Walker B."/>
            <person name="Young S.K."/>
            <person name="Zeng Q."/>
            <person name="Gargeya S."/>
            <person name="Fitzgerald M."/>
            <person name="Haas B."/>
            <person name="Abouelleil A."/>
            <person name="Allen A.W."/>
            <person name="Alvarado L."/>
            <person name="Arachchi H.M."/>
            <person name="Berlin A.M."/>
            <person name="Chapman S.B."/>
            <person name="Gainer-Dewar J."/>
            <person name="Goldberg J."/>
            <person name="Griggs A."/>
            <person name="Gujja S."/>
            <person name="Hansen M."/>
            <person name="Howarth C."/>
            <person name="Imamovic A."/>
            <person name="Ireland A."/>
            <person name="Larimer J."/>
            <person name="McCowan C."/>
            <person name="Murphy C."/>
            <person name="Pearson M."/>
            <person name="Poon T.W."/>
            <person name="Priest M."/>
            <person name="Roberts A."/>
            <person name="Saif S."/>
            <person name="Shea T."/>
            <person name="Sisk P."/>
            <person name="Sykes S."/>
            <person name="Wortman J."/>
            <person name="Nusbaum C."/>
            <person name="Birren B."/>
        </authorList>
    </citation>
    <scope>NUCLEOTIDE SEQUENCE [LARGE SCALE GENOMIC DNA]</scope>
    <source>
        <strain evidence="13 14">CBS 606.96</strain>
    </source>
</reference>
<name>W9XEP9_9EURO</name>
<dbReference type="EMBL" id="AMGY01000008">
    <property type="protein sequence ID" value="EXJ78977.1"/>
    <property type="molecule type" value="Genomic_DNA"/>
</dbReference>
<feature type="transmembrane region" description="Helical" evidence="10">
    <location>
        <begin position="254"/>
        <end position="278"/>
    </location>
</feature>
<dbReference type="Proteomes" id="UP000019478">
    <property type="component" value="Unassembled WGS sequence"/>
</dbReference>
<gene>
    <name evidence="13" type="ORF">A1O3_08477</name>
</gene>
<dbReference type="RefSeq" id="XP_007736765.1">
    <property type="nucleotide sequence ID" value="XM_007738575.1"/>
</dbReference>
<evidence type="ECO:0000256" key="11">
    <source>
        <dbReference type="SAM" id="SignalP"/>
    </source>
</evidence>
<dbReference type="GO" id="GO:0006078">
    <property type="term" value="P:(1-&gt;6)-beta-D-glucan biosynthetic process"/>
    <property type="evidence" value="ECO:0007669"/>
    <property type="project" value="TreeGrafter"/>
</dbReference>
<dbReference type="InterPro" id="IPR046756">
    <property type="entry name" value="VAS1/VOA1_TM"/>
</dbReference>
<feature type="signal peptide" evidence="11">
    <location>
        <begin position="1"/>
        <end position="18"/>
    </location>
</feature>
<comment type="caution">
    <text evidence="13">The sequence shown here is derived from an EMBL/GenBank/DDBJ whole genome shotgun (WGS) entry which is preliminary data.</text>
</comment>
<protein>
    <recommendedName>
        <fullName evidence="3">Protein BIG1</fullName>
    </recommendedName>
</protein>
<dbReference type="InterPro" id="IPR037654">
    <property type="entry name" value="Big1"/>
</dbReference>
<dbReference type="PANTHER" id="PTHR28285:SF1">
    <property type="entry name" value="PROTEIN BIG1"/>
    <property type="match status" value="1"/>
</dbReference>
<dbReference type="OrthoDB" id="9985059at2759"/>
<evidence type="ECO:0000256" key="2">
    <source>
        <dbReference type="ARBA" id="ARBA00008203"/>
    </source>
</evidence>
<feature type="chain" id="PRO_5004932769" description="Protein BIG1" evidence="11">
    <location>
        <begin position="19"/>
        <end position="298"/>
    </location>
</feature>
<dbReference type="GeneID" id="19172565"/>
<evidence type="ECO:0000256" key="7">
    <source>
        <dbReference type="ARBA" id="ARBA00022989"/>
    </source>
</evidence>
<dbReference type="GO" id="GO:0071555">
    <property type="term" value="P:cell wall organization"/>
    <property type="evidence" value="ECO:0007669"/>
    <property type="project" value="UniProtKB-KW"/>
</dbReference>
<evidence type="ECO:0000256" key="1">
    <source>
        <dbReference type="ARBA" id="ARBA00004115"/>
    </source>
</evidence>
<dbReference type="HOGENOM" id="CLU_062461_0_0_1"/>
<evidence type="ECO:0000256" key="5">
    <source>
        <dbReference type="ARBA" id="ARBA00022729"/>
    </source>
</evidence>
<feature type="domain" description="V-type proton ATPase subunit S1/VOA1 transmembrane" evidence="12">
    <location>
        <begin position="248"/>
        <end position="287"/>
    </location>
</feature>
<evidence type="ECO:0000256" key="3">
    <source>
        <dbReference type="ARBA" id="ARBA00022089"/>
    </source>
</evidence>
<accession>W9XEP9</accession>
<dbReference type="GO" id="GO:0009272">
    <property type="term" value="P:fungal-type cell wall biogenesis"/>
    <property type="evidence" value="ECO:0007669"/>
    <property type="project" value="TreeGrafter"/>
</dbReference>
<keyword evidence="9" id="KW-0961">Cell wall biogenesis/degradation</keyword>
<dbReference type="PANTHER" id="PTHR28285">
    <property type="entry name" value="PROTEIN BIG1"/>
    <property type="match status" value="1"/>
</dbReference>
<evidence type="ECO:0000256" key="6">
    <source>
        <dbReference type="ARBA" id="ARBA00022824"/>
    </source>
</evidence>
<evidence type="ECO:0000256" key="4">
    <source>
        <dbReference type="ARBA" id="ARBA00022692"/>
    </source>
</evidence>
<dbReference type="STRING" id="1182542.W9XEP9"/>
<dbReference type="AlphaFoldDB" id="W9XEP9"/>
<keyword evidence="14" id="KW-1185">Reference proteome</keyword>
<keyword evidence="7 10" id="KW-1133">Transmembrane helix</keyword>
<comment type="similarity">
    <text evidence="2">Belongs to the BIG1 family.</text>
</comment>
<evidence type="ECO:0000256" key="8">
    <source>
        <dbReference type="ARBA" id="ARBA00023136"/>
    </source>
</evidence>
<evidence type="ECO:0000256" key="9">
    <source>
        <dbReference type="ARBA" id="ARBA00023316"/>
    </source>
</evidence>
<dbReference type="eggNOG" id="ENOG502S6TD">
    <property type="taxonomic scope" value="Eukaryota"/>
</dbReference>
<keyword evidence="8 10" id="KW-0472">Membrane</keyword>
<dbReference type="GO" id="GO:0005789">
    <property type="term" value="C:endoplasmic reticulum membrane"/>
    <property type="evidence" value="ECO:0007669"/>
    <property type="project" value="UniProtKB-SubCell"/>
</dbReference>
<keyword evidence="5 11" id="KW-0732">Signal</keyword>